<dbReference type="Proteomes" id="UP000007879">
    <property type="component" value="Unassembled WGS sequence"/>
</dbReference>
<sequence length="146" mass="16544">MPERGTSEDKLLVPGRYLIEYKCLGKDGHTWRSLTGKSGKKKKNNKICRRCNARATASCRPLKRGDIPEDKRLWGKFTCTTCANEWSSGNAWKGYAQECKKPGCKTPVVTWVLSFLMRGGSIGDRAHETRLCAKCDEVGDCRKWRK</sequence>
<keyword evidence="4" id="KW-1185">Reference proteome</keyword>
<name>A0A1X7UHS3_AMPQE</name>
<dbReference type="InParanoid" id="A0A1X7UHS3"/>
<reference evidence="3" key="2">
    <citation type="submission" date="2017-05" db="UniProtKB">
        <authorList>
            <consortium name="EnsemblMetazoa"/>
        </authorList>
    </citation>
    <scope>IDENTIFICATION</scope>
</reference>
<feature type="domain" description="Zinc finger" evidence="1">
    <location>
        <begin position="71"/>
        <end position="115"/>
    </location>
</feature>
<dbReference type="EnsemblMetazoa" id="Aqu2.1.27322_001">
    <property type="protein sequence ID" value="Aqu2.1.27322_001"/>
    <property type="gene ID" value="Aqu2.1.27322"/>
</dbReference>
<proteinExistence type="predicted"/>
<accession>A0A1X7UHS3</accession>
<reference evidence="4" key="1">
    <citation type="journal article" date="2010" name="Nature">
        <title>The Amphimedon queenslandica genome and the evolution of animal complexity.</title>
        <authorList>
            <person name="Srivastava M."/>
            <person name="Simakov O."/>
            <person name="Chapman J."/>
            <person name="Fahey B."/>
            <person name="Gauthier M.E."/>
            <person name="Mitros T."/>
            <person name="Richards G.S."/>
            <person name="Conaco C."/>
            <person name="Dacre M."/>
            <person name="Hellsten U."/>
            <person name="Larroux C."/>
            <person name="Putnam N.H."/>
            <person name="Stanke M."/>
            <person name="Adamska M."/>
            <person name="Darling A."/>
            <person name="Degnan S.M."/>
            <person name="Oakley T.H."/>
            <person name="Plachetzki D.C."/>
            <person name="Zhai Y."/>
            <person name="Adamski M."/>
            <person name="Calcino A."/>
            <person name="Cummins S.F."/>
            <person name="Goodstein D.M."/>
            <person name="Harris C."/>
            <person name="Jackson D.J."/>
            <person name="Leys S.P."/>
            <person name="Shu S."/>
            <person name="Woodcroft B.J."/>
            <person name="Vervoort M."/>
            <person name="Kosik K.S."/>
            <person name="Manning G."/>
            <person name="Degnan B.M."/>
            <person name="Rokhsar D.S."/>
        </authorList>
    </citation>
    <scope>NUCLEOTIDE SEQUENCE [LARGE SCALE GENOMIC DNA]</scope>
</reference>
<dbReference type="Pfam" id="PF17180">
    <property type="entry name" value="Zn_ribbon_3CxxC_2"/>
    <property type="match status" value="1"/>
</dbReference>
<evidence type="ECO:0000313" key="4">
    <source>
        <dbReference type="Proteomes" id="UP000007879"/>
    </source>
</evidence>
<dbReference type="Pfam" id="PF23490">
    <property type="entry name" value="ZCCHC24_C"/>
    <property type="match status" value="1"/>
</dbReference>
<dbReference type="InterPro" id="IPR057809">
    <property type="entry name" value="ZCCHC24_C"/>
</dbReference>
<feature type="domain" description="Zinc finger" evidence="2">
    <location>
        <begin position="116"/>
        <end position="145"/>
    </location>
</feature>
<organism evidence="3">
    <name type="scientific">Amphimedon queenslandica</name>
    <name type="common">Sponge</name>
    <dbReference type="NCBI Taxonomy" id="400682"/>
    <lineage>
        <taxon>Eukaryota</taxon>
        <taxon>Metazoa</taxon>
        <taxon>Porifera</taxon>
        <taxon>Demospongiae</taxon>
        <taxon>Heteroscleromorpha</taxon>
        <taxon>Haplosclerida</taxon>
        <taxon>Niphatidae</taxon>
        <taxon>Amphimedon</taxon>
    </lineage>
</organism>
<dbReference type="AlphaFoldDB" id="A0A1X7UHS3"/>
<protein>
    <submittedName>
        <fullName evidence="3">Uncharacterized protein</fullName>
    </submittedName>
</protein>
<evidence type="ECO:0000259" key="1">
    <source>
        <dbReference type="Pfam" id="PF17180"/>
    </source>
</evidence>
<gene>
    <name evidence="3" type="primary">109583250</name>
</gene>
<evidence type="ECO:0000259" key="2">
    <source>
        <dbReference type="Pfam" id="PF23490"/>
    </source>
</evidence>
<dbReference type="EnsemblMetazoa" id="XM_019998496.1">
    <property type="protein sequence ID" value="XP_019854055.1"/>
    <property type="gene ID" value="LOC109583250"/>
</dbReference>
<evidence type="ECO:0000313" key="3">
    <source>
        <dbReference type="EnsemblMetazoa" id="Aqu2.1.27322_001"/>
    </source>
</evidence>
<dbReference type="InterPro" id="IPR033446">
    <property type="entry name" value="ZCCHC24_Znf-3CxxC"/>
</dbReference>
<dbReference type="KEGG" id="aqu:109583250"/>